<feature type="transmembrane region" description="Helical" evidence="1">
    <location>
        <begin position="43"/>
        <end position="64"/>
    </location>
</feature>
<evidence type="ECO:0000313" key="3">
    <source>
        <dbReference type="Proteomes" id="UP000322077"/>
    </source>
</evidence>
<feature type="transmembrane region" description="Helical" evidence="1">
    <location>
        <begin position="76"/>
        <end position="96"/>
    </location>
</feature>
<comment type="caution">
    <text evidence="2">The sequence shown here is derived from an EMBL/GenBank/DDBJ whole genome shotgun (WGS) entry which is preliminary data.</text>
</comment>
<dbReference type="Proteomes" id="UP000322077">
    <property type="component" value="Unassembled WGS sequence"/>
</dbReference>
<protein>
    <submittedName>
        <fullName evidence="2">DUF2834 domain-containing protein</fullName>
    </submittedName>
</protein>
<keyword evidence="1" id="KW-0812">Transmembrane</keyword>
<dbReference type="Pfam" id="PF11196">
    <property type="entry name" value="DUF2834"/>
    <property type="match status" value="1"/>
</dbReference>
<name>A0A5D9C4C0_9SPHN</name>
<reference evidence="2 3" key="1">
    <citation type="submission" date="2019-08" db="EMBL/GenBank/DDBJ databases">
        <authorList>
            <person name="Wang G."/>
            <person name="Xu Z."/>
        </authorList>
    </citation>
    <scope>NUCLEOTIDE SEQUENCE [LARGE SCALE GENOMIC DNA]</scope>
    <source>
        <strain evidence="2 3">ZX</strain>
    </source>
</reference>
<dbReference type="RefSeq" id="WP_149523203.1">
    <property type="nucleotide sequence ID" value="NZ_VTOU01000003.1"/>
</dbReference>
<keyword evidence="3" id="KW-1185">Reference proteome</keyword>
<dbReference type="InterPro" id="IPR021362">
    <property type="entry name" value="DUF2834"/>
</dbReference>
<gene>
    <name evidence="2" type="ORF">FYJ91_15845</name>
</gene>
<keyword evidence="1" id="KW-0472">Membrane</keyword>
<evidence type="ECO:0000313" key="2">
    <source>
        <dbReference type="EMBL" id="TZG26604.1"/>
    </source>
</evidence>
<accession>A0A5D9C4C0</accession>
<dbReference type="AlphaFoldDB" id="A0A5D9C4C0"/>
<evidence type="ECO:0000256" key="1">
    <source>
        <dbReference type="SAM" id="Phobius"/>
    </source>
</evidence>
<dbReference type="EMBL" id="VTOU01000003">
    <property type="protein sequence ID" value="TZG26604.1"/>
    <property type="molecule type" value="Genomic_DNA"/>
</dbReference>
<organism evidence="2 3">
    <name type="scientific">Sphingomonas montanisoli</name>
    <dbReference type="NCBI Taxonomy" id="2606412"/>
    <lineage>
        <taxon>Bacteria</taxon>
        <taxon>Pseudomonadati</taxon>
        <taxon>Pseudomonadota</taxon>
        <taxon>Alphaproteobacteria</taxon>
        <taxon>Sphingomonadales</taxon>
        <taxon>Sphingomonadaceae</taxon>
        <taxon>Sphingomonas</taxon>
    </lineage>
</organism>
<sequence length="108" mass="11687">MFGIYLALSILGAILPLSAFAPWFVEHGLDLPAFVAELFSTRIGAFFGWDVIVTALVLFVLIAVEGARAGVRHRWLPIFATLAVGVSCGLPLFLALRERALRGGRDFG</sequence>
<proteinExistence type="predicted"/>
<keyword evidence="1" id="KW-1133">Transmembrane helix</keyword>